<evidence type="ECO:0000313" key="10">
    <source>
        <dbReference type="Proteomes" id="UP000217171"/>
    </source>
</evidence>
<dbReference type="CDD" id="cd06853">
    <property type="entry name" value="GT_WecA_like"/>
    <property type="match status" value="1"/>
</dbReference>
<keyword evidence="3 9" id="KW-0808">Transferase</keyword>
<feature type="binding site" evidence="7">
    <location>
        <position position="217"/>
    </location>
    <ligand>
        <name>Mg(2+)</name>
        <dbReference type="ChEBI" id="CHEBI:18420"/>
    </ligand>
</feature>
<feature type="transmembrane region" description="Helical" evidence="8">
    <location>
        <begin position="50"/>
        <end position="72"/>
    </location>
</feature>
<dbReference type="Proteomes" id="UP000217171">
    <property type="component" value="Chromosome"/>
</dbReference>
<feature type="transmembrane region" description="Helical" evidence="8">
    <location>
        <begin position="166"/>
        <end position="182"/>
    </location>
</feature>
<dbReference type="Pfam" id="PF00953">
    <property type="entry name" value="Glycos_transf_4"/>
    <property type="match status" value="1"/>
</dbReference>
<dbReference type="OrthoDB" id="5178981at2"/>
<gene>
    <name evidence="9" type="ORF">B1s21160_05800</name>
</gene>
<keyword evidence="6 8" id="KW-0472">Membrane</keyword>
<evidence type="ECO:0000256" key="5">
    <source>
        <dbReference type="ARBA" id="ARBA00022989"/>
    </source>
</evidence>
<dbReference type="AlphaFoldDB" id="A0A249KAM5"/>
<sequence>MGITNTEYFLLFVISYLFVGVLTPVMRKIAIATDVVDRPNSSHKSHKKPVPYLGGVAIIIGVITVSYSASLFSQFTSSTFWLATSLLGPALLLGLIGLWDDIKNLPPLPRFIAQTFAGVFTASILIITDSIGNPTGSSIFDSIITVVWIVGICNSINFFDNLDGGAAGTVAISSIALAYLALNGNQYLIAALSVVTAGSTLGFLVWNKSPAKIYMGDAGALFLGVLLATLTVRFEPTAQTQMGSFLIPVFLLAIPILDTTVAVLSRIRRHLSPFQGGQDHLSHRLIRSGLTRKTSAIILWSLSGLFAGVSVLLPNASQSSTNYFLIGAGLTWFSLFIVFFRTKDN</sequence>
<keyword evidence="7" id="KW-0479">Metal-binding</keyword>
<evidence type="ECO:0000256" key="3">
    <source>
        <dbReference type="ARBA" id="ARBA00022679"/>
    </source>
</evidence>
<feature type="transmembrane region" description="Helical" evidence="8">
    <location>
        <begin position="213"/>
        <end position="233"/>
    </location>
</feature>
<comment type="cofactor">
    <cofactor evidence="7">
        <name>Mg(2+)</name>
        <dbReference type="ChEBI" id="CHEBI:18420"/>
    </cofactor>
</comment>
<feature type="transmembrane region" description="Helical" evidence="8">
    <location>
        <begin position="297"/>
        <end position="316"/>
    </location>
</feature>
<keyword evidence="10" id="KW-1185">Reference proteome</keyword>
<dbReference type="GO" id="GO:0046872">
    <property type="term" value="F:metal ion binding"/>
    <property type="evidence" value="ECO:0007669"/>
    <property type="project" value="UniProtKB-KW"/>
</dbReference>
<dbReference type="EMBL" id="CP016771">
    <property type="protein sequence ID" value="ASY13806.1"/>
    <property type="molecule type" value="Genomic_DNA"/>
</dbReference>
<dbReference type="GO" id="GO:0044038">
    <property type="term" value="P:cell wall macromolecule biosynthetic process"/>
    <property type="evidence" value="ECO:0007669"/>
    <property type="project" value="TreeGrafter"/>
</dbReference>
<feature type="transmembrane region" description="Helical" evidence="8">
    <location>
        <begin position="322"/>
        <end position="340"/>
    </location>
</feature>
<dbReference type="PANTHER" id="PTHR22926">
    <property type="entry name" value="PHOSPHO-N-ACETYLMURAMOYL-PENTAPEPTIDE-TRANSFERASE"/>
    <property type="match status" value="1"/>
</dbReference>
<dbReference type="RefSeq" id="WP_095672779.1">
    <property type="nucleotide sequence ID" value="NZ_CP016771.1"/>
</dbReference>
<keyword evidence="7" id="KW-0460">Magnesium</keyword>
<evidence type="ECO:0000256" key="4">
    <source>
        <dbReference type="ARBA" id="ARBA00022692"/>
    </source>
</evidence>
<reference evidence="9 10" key="1">
    <citation type="submission" date="2016-07" db="EMBL/GenBank/DDBJ databases">
        <title>High microdiversification within the ubiquitous acI lineage of Actinobacteria.</title>
        <authorList>
            <person name="Neuenschwander S.M."/>
            <person name="Salcher M."/>
            <person name="Ghai R."/>
            <person name="Pernthaler J."/>
        </authorList>
    </citation>
    <scope>NUCLEOTIDE SEQUENCE [LARGE SCALE GENOMIC DNA]</scope>
    <source>
        <strain evidence="9">MMS-21-160</strain>
    </source>
</reference>
<accession>A0A249KAM5</accession>
<feature type="transmembrane region" description="Helical" evidence="8">
    <location>
        <begin position="245"/>
        <end position="264"/>
    </location>
</feature>
<feature type="transmembrane region" description="Helical" evidence="8">
    <location>
        <begin position="6"/>
        <end position="29"/>
    </location>
</feature>
<keyword evidence="2" id="KW-1003">Cell membrane</keyword>
<evidence type="ECO:0000256" key="7">
    <source>
        <dbReference type="PIRSR" id="PIRSR600715-1"/>
    </source>
</evidence>
<feature type="transmembrane region" description="Helical" evidence="8">
    <location>
        <begin position="139"/>
        <end position="159"/>
    </location>
</feature>
<evidence type="ECO:0000256" key="8">
    <source>
        <dbReference type="SAM" id="Phobius"/>
    </source>
</evidence>
<evidence type="ECO:0000256" key="2">
    <source>
        <dbReference type="ARBA" id="ARBA00022475"/>
    </source>
</evidence>
<dbReference type="GO" id="GO:0009103">
    <property type="term" value="P:lipopolysaccharide biosynthetic process"/>
    <property type="evidence" value="ECO:0007669"/>
    <property type="project" value="TreeGrafter"/>
</dbReference>
<evidence type="ECO:0000256" key="6">
    <source>
        <dbReference type="ARBA" id="ARBA00023136"/>
    </source>
</evidence>
<dbReference type="KEGG" id="nhi:B1s21160_05800"/>
<evidence type="ECO:0000313" key="9">
    <source>
        <dbReference type="EMBL" id="ASY13806.1"/>
    </source>
</evidence>
<proteinExistence type="predicted"/>
<evidence type="ECO:0000256" key="1">
    <source>
        <dbReference type="ARBA" id="ARBA00004651"/>
    </source>
</evidence>
<protein>
    <submittedName>
        <fullName evidence="9">UDP-GlcNAc:undecaprenyl-phosphate GlcNAc-1-phosphate transferase</fullName>
    </submittedName>
</protein>
<feature type="transmembrane region" description="Helical" evidence="8">
    <location>
        <begin position="78"/>
        <end position="99"/>
    </location>
</feature>
<dbReference type="PANTHER" id="PTHR22926:SF3">
    <property type="entry name" value="UNDECAPRENYL-PHOSPHATE ALPHA-N-ACETYLGLUCOSAMINYL 1-PHOSPHATE TRANSFERASE"/>
    <property type="match status" value="1"/>
</dbReference>
<dbReference type="GO" id="GO:0005886">
    <property type="term" value="C:plasma membrane"/>
    <property type="evidence" value="ECO:0007669"/>
    <property type="project" value="UniProtKB-SubCell"/>
</dbReference>
<keyword evidence="4 8" id="KW-0812">Transmembrane</keyword>
<comment type="subcellular location">
    <subcellularLocation>
        <location evidence="1">Cell membrane</location>
        <topology evidence="1">Multi-pass membrane protein</topology>
    </subcellularLocation>
</comment>
<keyword evidence="5 8" id="KW-1133">Transmembrane helix</keyword>
<dbReference type="GO" id="GO:0016780">
    <property type="term" value="F:phosphotransferase activity, for other substituted phosphate groups"/>
    <property type="evidence" value="ECO:0007669"/>
    <property type="project" value="InterPro"/>
</dbReference>
<feature type="binding site" evidence="7">
    <location>
        <position position="157"/>
    </location>
    <ligand>
        <name>Mg(2+)</name>
        <dbReference type="ChEBI" id="CHEBI:18420"/>
    </ligand>
</feature>
<organism evidence="9 10">
    <name type="scientific">Candidatus Nanopelagicus hibericus</name>
    <dbReference type="NCBI Taxonomy" id="1884915"/>
    <lineage>
        <taxon>Bacteria</taxon>
        <taxon>Bacillati</taxon>
        <taxon>Actinomycetota</taxon>
        <taxon>Actinomycetes</taxon>
        <taxon>Candidatus Nanopelagicales</taxon>
        <taxon>Candidatus Nanopelagicaceae</taxon>
        <taxon>Candidatus Nanopelagicus</taxon>
    </lineage>
</organism>
<name>A0A249KAM5_9ACTN</name>
<dbReference type="GO" id="GO:0071555">
    <property type="term" value="P:cell wall organization"/>
    <property type="evidence" value="ECO:0007669"/>
    <property type="project" value="TreeGrafter"/>
</dbReference>
<feature type="transmembrane region" description="Helical" evidence="8">
    <location>
        <begin position="188"/>
        <end position="206"/>
    </location>
</feature>
<dbReference type="InterPro" id="IPR000715">
    <property type="entry name" value="Glycosyl_transferase_4"/>
</dbReference>